<evidence type="ECO:0000313" key="1">
    <source>
        <dbReference type="EMBL" id="SAK50103.1"/>
    </source>
</evidence>
<keyword evidence="2" id="KW-1185">Reference proteome</keyword>
<sequence length="74" mass="8518">MTRRFCILLFVSTYLLGCFLAANELKESPVYVIDATLSILRASSRDAIADANQHRRDEIERFNLIRYSRPSPVL</sequence>
<name>A0A157ZX92_9BURK</name>
<dbReference type="Proteomes" id="UP000054624">
    <property type="component" value="Unassembled WGS sequence"/>
</dbReference>
<organism evidence="1 2">
    <name type="scientific">Caballeronia temeraria</name>
    <dbReference type="NCBI Taxonomy" id="1777137"/>
    <lineage>
        <taxon>Bacteria</taxon>
        <taxon>Pseudomonadati</taxon>
        <taxon>Pseudomonadota</taxon>
        <taxon>Betaproteobacteria</taxon>
        <taxon>Burkholderiales</taxon>
        <taxon>Burkholderiaceae</taxon>
        <taxon>Caballeronia</taxon>
    </lineage>
</organism>
<reference evidence="2" key="1">
    <citation type="submission" date="2016-01" db="EMBL/GenBank/DDBJ databases">
        <authorList>
            <person name="Peeters Charlotte."/>
        </authorList>
    </citation>
    <scope>NUCLEOTIDE SEQUENCE [LARGE SCALE GENOMIC DNA]</scope>
</reference>
<dbReference type="EMBL" id="FCOI02000003">
    <property type="protein sequence ID" value="SAK50103.1"/>
    <property type="molecule type" value="Genomic_DNA"/>
</dbReference>
<proteinExistence type="predicted"/>
<dbReference type="STRING" id="1777137.AWB76_01414"/>
<protein>
    <submittedName>
        <fullName evidence="1">Uncharacterized protein</fullName>
    </submittedName>
</protein>
<gene>
    <name evidence="1" type="ORF">AWB76_01414</name>
</gene>
<accession>A0A157ZX92</accession>
<evidence type="ECO:0000313" key="2">
    <source>
        <dbReference type="Proteomes" id="UP000054624"/>
    </source>
</evidence>
<dbReference type="AlphaFoldDB" id="A0A157ZX92"/>